<gene>
    <name evidence="1" type="ORF">SAMN06296036_106141</name>
</gene>
<evidence type="ECO:0000313" key="2">
    <source>
        <dbReference type="Proteomes" id="UP000192907"/>
    </source>
</evidence>
<organism evidence="1 2">
    <name type="scientific">Pseudobacteriovorax antillogorgiicola</name>
    <dbReference type="NCBI Taxonomy" id="1513793"/>
    <lineage>
        <taxon>Bacteria</taxon>
        <taxon>Pseudomonadati</taxon>
        <taxon>Bdellovibrionota</taxon>
        <taxon>Oligoflexia</taxon>
        <taxon>Oligoflexales</taxon>
        <taxon>Pseudobacteriovoracaceae</taxon>
        <taxon>Pseudobacteriovorax</taxon>
    </lineage>
</organism>
<dbReference type="Proteomes" id="UP000192907">
    <property type="component" value="Unassembled WGS sequence"/>
</dbReference>
<name>A0A1Y6BTR2_9BACT</name>
<dbReference type="AlphaFoldDB" id="A0A1Y6BTR2"/>
<dbReference type="RefSeq" id="WP_159455279.1">
    <property type="nucleotide sequence ID" value="NZ_FWZT01000006.1"/>
</dbReference>
<dbReference type="EMBL" id="FWZT01000006">
    <property type="protein sequence ID" value="SMF17767.1"/>
    <property type="molecule type" value="Genomic_DNA"/>
</dbReference>
<proteinExistence type="predicted"/>
<reference evidence="2" key="1">
    <citation type="submission" date="2017-04" db="EMBL/GenBank/DDBJ databases">
        <authorList>
            <person name="Varghese N."/>
            <person name="Submissions S."/>
        </authorList>
    </citation>
    <scope>NUCLEOTIDE SEQUENCE [LARGE SCALE GENOMIC DNA]</scope>
    <source>
        <strain evidence="2">RKEM611</strain>
    </source>
</reference>
<protein>
    <submittedName>
        <fullName evidence="1">Uncharacterized protein</fullName>
    </submittedName>
</protein>
<dbReference type="STRING" id="1513793.SAMN06296036_106141"/>
<evidence type="ECO:0000313" key="1">
    <source>
        <dbReference type="EMBL" id="SMF17767.1"/>
    </source>
</evidence>
<keyword evidence="2" id="KW-1185">Reference proteome</keyword>
<accession>A0A1Y6BTR2</accession>
<sequence>MTLFIQQLLLLKFFKELKEKKKKRQFADLNEKRDFERTSNQEVACQRLFGEFIG</sequence>